<keyword evidence="5" id="KW-1185">Reference proteome</keyword>
<dbReference type="PROSITE" id="PS50048">
    <property type="entry name" value="ZN2_CY6_FUNGAL_2"/>
    <property type="match status" value="1"/>
</dbReference>
<evidence type="ECO:0000313" key="5">
    <source>
        <dbReference type="Proteomes" id="UP001278766"/>
    </source>
</evidence>
<feature type="compositionally biased region" description="Low complexity" evidence="2">
    <location>
        <begin position="20"/>
        <end position="42"/>
    </location>
</feature>
<feature type="compositionally biased region" description="Low complexity" evidence="2">
    <location>
        <begin position="58"/>
        <end position="70"/>
    </location>
</feature>
<evidence type="ECO:0000256" key="2">
    <source>
        <dbReference type="SAM" id="MobiDB-lite"/>
    </source>
</evidence>
<dbReference type="AlphaFoldDB" id="A0AAE0H5V6"/>
<feature type="domain" description="Zn(2)-C6 fungal-type" evidence="3">
    <location>
        <begin position="96"/>
        <end position="123"/>
    </location>
</feature>
<dbReference type="InterPro" id="IPR001138">
    <property type="entry name" value="Zn2Cys6_DnaBD"/>
</dbReference>
<feature type="region of interest" description="Disordered" evidence="2">
    <location>
        <begin position="122"/>
        <end position="145"/>
    </location>
</feature>
<comment type="caution">
    <text evidence="4">The sequence shown here is derived from an EMBL/GenBank/DDBJ whole genome shotgun (WGS) entry which is preliminary data.</text>
</comment>
<keyword evidence="1" id="KW-0539">Nucleus</keyword>
<sequence>MAPTKPTGSSANPIDLTARPSTTTPTPTVTPTSTTPVVTTTTTGGGVISGRITKSKSTKSTPTKPKSTPSKTKKTPSKAATDTPNTPKRGKASGPSCLPCRRAKARCDRVVACERCVKAGKECAGSGGGEGEGVDGGAAGGKPGKACERCRKMKAACVRREIDTCDDLPG</sequence>
<dbReference type="GO" id="GO:0008270">
    <property type="term" value="F:zinc ion binding"/>
    <property type="evidence" value="ECO:0007669"/>
    <property type="project" value="InterPro"/>
</dbReference>
<name>A0AAE0H5V6_9PEZI</name>
<accession>A0AAE0H5V6</accession>
<dbReference type="RefSeq" id="XP_062653940.1">
    <property type="nucleotide sequence ID" value="XM_062806979.1"/>
</dbReference>
<protein>
    <recommendedName>
        <fullName evidence="3">Zn(2)-C6 fungal-type domain-containing protein</fullName>
    </recommendedName>
</protein>
<proteinExistence type="predicted"/>
<dbReference type="SUPFAM" id="SSF57701">
    <property type="entry name" value="Zn2/Cys6 DNA-binding domain"/>
    <property type="match status" value="1"/>
</dbReference>
<dbReference type="GO" id="GO:0000981">
    <property type="term" value="F:DNA-binding transcription factor activity, RNA polymerase II-specific"/>
    <property type="evidence" value="ECO:0007669"/>
    <property type="project" value="InterPro"/>
</dbReference>
<organism evidence="4 5">
    <name type="scientific">Chaetomium fimeti</name>
    <dbReference type="NCBI Taxonomy" id="1854472"/>
    <lineage>
        <taxon>Eukaryota</taxon>
        <taxon>Fungi</taxon>
        <taxon>Dikarya</taxon>
        <taxon>Ascomycota</taxon>
        <taxon>Pezizomycotina</taxon>
        <taxon>Sordariomycetes</taxon>
        <taxon>Sordariomycetidae</taxon>
        <taxon>Sordariales</taxon>
        <taxon>Chaetomiaceae</taxon>
        <taxon>Chaetomium</taxon>
    </lineage>
</organism>
<dbReference type="EMBL" id="JAUEPN010000013">
    <property type="protein sequence ID" value="KAK3290426.1"/>
    <property type="molecule type" value="Genomic_DNA"/>
</dbReference>
<dbReference type="Gene3D" id="4.10.240.10">
    <property type="entry name" value="Zn(2)-C6 fungal-type DNA-binding domain"/>
    <property type="match status" value="1"/>
</dbReference>
<dbReference type="Proteomes" id="UP001278766">
    <property type="component" value="Unassembled WGS sequence"/>
</dbReference>
<dbReference type="InterPro" id="IPR036864">
    <property type="entry name" value="Zn2-C6_fun-type_DNA-bd_sf"/>
</dbReference>
<dbReference type="GeneID" id="87843927"/>
<feature type="compositionally biased region" description="Gly residues" evidence="2">
    <location>
        <begin position="125"/>
        <end position="143"/>
    </location>
</feature>
<dbReference type="SMART" id="SM00066">
    <property type="entry name" value="GAL4"/>
    <property type="match status" value="1"/>
</dbReference>
<evidence type="ECO:0000313" key="4">
    <source>
        <dbReference type="EMBL" id="KAK3290426.1"/>
    </source>
</evidence>
<evidence type="ECO:0000259" key="3">
    <source>
        <dbReference type="PROSITE" id="PS50048"/>
    </source>
</evidence>
<reference evidence="4" key="2">
    <citation type="submission" date="2023-06" db="EMBL/GenBank/DDBJ databases">
        <authorList>
            <consortium name="Lawrence Berkeley National Laboratory"/>
            <person name="Haridas S."/>
            <person name="Hensen N."/>
            <person name="Bonometti L."/>
            <person name="Westerberg I."/>
            <person name="Brannstrom I.O."/>
            <person name="Guillou S."/>
            <person name="Cros-Aarteil S."/>
            <person name="Calhoun S."/>
            <person name="Kuo A."/>
            <person name="Mondo S."/>
            <person name="Pangilinan J."/>
            <person name="Riley R."/>
            <person name="Labutti K."/>
            <person name="Andreopoulos B."/>
            <person name="Lipzen A."/>
            <person name="Chen C."/>
            <person name="Yanf M."/>
            <person name="Daum C."/>
            <person name="Ng V."/>
            <person name="Clum A."/>
            <person name="Steindorff A."/>
            <person name="Ohm R."/>
            <person name="Martin F."/>
            <person name="Silar P."/>
            <person name="Natvig D."/>
            <person name="Lalanne C."/>
            <person name="Gautier V."/>
            <person name="Ament-Velasquez S.L."/>
            <person name="Kruys A."/>
            <person name="Hutchinson M.I."/>
            <person name="Powell A.J."/>
            <person name="Barry K."/>
            <person name="Miller A.N."/>
            <person name="Grigoriev I.V."/>
            <person name="Debuchy R."/>
            <person name="Gladieux P."/>
            <person name="Thoren M.H."/>
            <person name="Johannesson H."/>
        </authorList>
    </citation>
    <scope>NUCLEOTIDE SEQUENCE</scope>
    <source>
        <strain evidence="4">CBS 168.71</strain>
    </source>
</reference>
<feature type="compositionally biased region" description="Polar residues" evidence="2">
    <location>
        <begin position="1"/>
        <end position="12"/>
    </location>
</feature>
<reference evidence="4" key="1">
    <citation type="journal article" date="2023" name="Mol. Phylogenet. Evol.">
        <title>Genome-scale phylogeny and comparative genomics of the fungal order Sordariales.</title>
        <authorList>
            <person name="Hensen N."/>
            <person name="Bonometti L."/>
            <person name="Westerberg I."/>
            <person name="Brannstrom I.O."/>
            <person name="Guillou S."/>
            <person name="Cros-Aarteil S."/>
            <person name="Calhoun S."/>
            <person name="Haridas S."/>
            <person name="Kuo A."/>
            <person name="Mondo S."/>
            <person name="Pangilinan J."/>
            <person name="Riley R."/>
            <person name="LaButti K."/>
            <person name="Andreopoulos B."/>
            <person name="Lipzen A."/>
            <person name="Chen C."/>
            <person name="Yan M."/>
            <person name="Daum C."/>
            <person name="Ng V."/>
            <person name="Clum A."/>
            <person name="Steindorff A."/>
            <person name="Ohm R.A."/>
            <person name="Martin F."/>
            <person name="Silar P."/>
            <person name="Natvig D.O."/>
            <person name="Lalanne C."/>
            <person name="Gautier V."/>
            <person name="Ament-Velasquez S.L."/>
            <person name="Kruys A."/>
            <person name="Hutchinson M.I."/>
            <person name="Powell A.J."/>
            <person name="Barry K."/>
            <person name="Miller A.N."/>
            <person name="Grigoriev I.V."/>
            <person name="Debuchy R."/>
            <person name="Gladieux P."/>
            <person name="Hiltunen Thoren M."/>
            <person name="Johannesson H."/>
        </authorList>
    </citation>
    <scope>NUCLEOTIDE SEQUENCE</scope>
    <source>
        <strain evidence="4">CBS 168.71</strain>
    </source>
</reference>
<dbReference type="PROSITE" id="PS00463">
    <property type="entry name" value="ZN2_CY6_FUNGAL_1"/>
    <property type="match status" value="1"/>
</dbReference>
<evidence type="ECO:0000256" key="1">
    <source>
        <dbReference type="ARBA" id="ARBA00023242"/>
    </source>
</evidence>
<feature type="region of interest" description="Disordered" evidence="2">
    <location>
        <begin position="1"/>
        <end position="97"/>
    </location>
</feature>
<gene>
    <name evidence="4" type="ORF">B0H64DRAFT_447153</name>
</gene>